<dbReference type="InterPro" id="IPR000719">
    <property type="entry name" value="Prot_kinase_dom"/>
</dbReference>
<evidence type="ECO:0000256" key="5">
    <source>
        <dbReference type="ARBA" id="ARBA00022777"/>
    </source>
</evidence>
<dbReference type="PANTHER" id="PTHR43289">
    <property type="entry name" value="MITOGEN-ACTIVATED PROTEIN KINASE KINASE KINASE 20-RELATED"/>
    <property type="match status" value="1"/>
</dbReference>
<name>A0ABP7Y5P1_9ACTN</name>
<protein>
    <recommendedName>
        <fullName evidence="1">non-specific serine/threonine protein kinase</fullName>
        <ecNumber evidence="1">2.7.11.1</ecNumber>
    </recommendedName>
</protein>
<feature type="region of interest" description="Disordered" evidence="7">
    <location>
        <begin position="396"/>
        <end position="453"/>
    </location>
</feature>
<keyword evidence="3" id="KW-0808">Transferase</keyword>
<feature type="compositionally biased region" description="Gly residues" evidence="7">
    <location>
        <begin position="439"/>
        <end position="450"/>
    </location>
</feature>
<dbReference type="Gene3D" id="1.10.510.10">
    <property type="entry name" value="Transferase(Phosphotransferase) domain 1"/>
    <property type="match status" value="1"/>
</dbReference>
<dbReference type="InterPro" id="IPR011009">
    <property type="entry name" value="Kinase-like_dom_sf"/>
</dbReference>
<dbReference type="PROSITE" id="PS00108">
    <property type="entry name" value="PROTEIN_KINASE_ST"/>
    <property type="match status" value="1"/>
</dbReference>
<evidence type="ECO:0000256" key="7">
    <source>
        <dbReference type="SAM" id="MobiDB-lite"/>
    </source>
</evidence>
<proteinExistence type="predicted"/>
<dbReference type="CDD" id="cd14014">
    <property type="entry name" value="STKc_PknB_like"/>
    <property type="match status" value="1"/>
</dbReference>
<reference evidence="10" key="1">
    <citation type="journal article" date="2019" name="Int. J. Syst. Evol. Microbiol.">
        <title>The Global Catalogue of Microorganisms (GCM) 10K type strain sequencing project: providing services to taxonomists for standard genome sequencing and annotation.</title>
        <authorList>
            <consortium name="The Broad Institute Genomics Platform"/>
            <consortium name="The Broad Institute Genome Sequencing Center for Infectious Disease"/>
            <person name="Wu L."/>
            <person name="Ma J."/>
        </authorList>
    </citation>
    <scope>NUCLEOTIDE SEQUENCE [LARGE SCALE GENOMIC DNA]</scope>
    <source>
        <strain evidence="10">JCM 17316</strain>
    </source>
</reference>
<feature type="compositionally biased region" description="Low complexity" evidence="7">
    <location>
        <begin position="411"/>
        <end position="438"/>
    </location>
</feature>
<evidence type="ECO:0000259" key="8">
    <source>
        <dbReference type="PROSITE" id="PS50011"/>
    </source>
</evidence>
<keyword evidence="10" id="KW-1185">Reference proteome</keyword>
<feature type="compositionally biased region" description="Gly residues" evidence="7">
    <location>
        <begin position="396"/>
        <end position="410"/>
    </location>
</feature>
<dbReference type="InterPro" id="IPR008271">
    <property type="entry name" value="Ser/Thr_kinase_AS"/>
</dbReference>
<dbReference type="SUPFAM" id="SSF56112">
    <property type="entry name" value="Protein kinase-like (PK-like)"/>
    <property type="match status" value="1"/>
</dbReference>
<sequence>MAGAWRIAGFEELRELGAGGQGRVVLARHEESGTPVAIKYVRADAAQKELLRHEAVLLGRVHDPHVARLYRLVESEHGAAIVMEAIDGVSLKKVLEHRGALEPEAALLVMKGSLLGLAAAHRVGVVHRDYKPANVVVRADGLSKLIDFGIAVLAGEGGASGTPRYMAPEQWRGEPAVPATDVYAATCVFFECLTGRRPFRGDREAALREAHLSAPPPVEEAPEHVRGLIARGMAKSAEERPGDAAGFVQELETVATAAYGPDWETRAVRNLAGAAVALASLFPLAAALLPSTGGGAAAGGGVAAGGAAGGAAASGGAGGAAHGAAASSGVASGGGAAGGGGATGAATGGGAASGSGAGGVATSGGAAHGATASGGAASSGGAGGGAVSGATASGSGSAGGTAASGGGASGGSSVAASAQPAGGTSGAGASATTGHASGAAGGTATSGGGTAAAAGASGAKVGAGVAIAAGVAGVALVVGGGAAVVSVTRDGAGADRPPATSSASARPVAAVIAEQRQTLNGGRIEVRAQYARLSGPVDAAVRQRADQALRAPLDWTIKRVQRHSDARCTPSSRVSMGVRVGVNGPSLVSVKYSNSSEMYDGSAGSCVRLDGKPPGWAVTVDLKSGRAYTAEDILKPETLTGSGIRTLLSRTTVIDRPPESAPHWGPEGCLPREYPDRSDFFPRRAEAPGLPDPYPPLVTVFLAADHIEVHTDDEGSGCSPEMRTAPYAKVRDLLNPAIVDQLPR</sequence>
<keyword evidence="5" id="KW-0418">Kinase</keyword>
<dbReference type="Proteomes" id="UP001500266">
    <property type="component" value="Unassembled WGS sequence"/>
</dbReference>
<evidence type="ECO:0000256" key="1">
    <source>
        <dbReference type="ARBA" id="ARBA00012513"/>
    </source>
</evidence>
<evidence type="ECO:0000313" key="9">
    <source>
        <dbReference type="EMBL" id="GAA4131186.1"/>
    </source>
</evidence>
<evidence type="ECO:0000256" key="4">
    <source>
        <dbReference type="ARBA" id="ARBA00022741"/>
    </source>
</evidence>
<evidence type="ECO:0000256" key="2">
    <source>
        <dbReference type="ARBA" id="ARBA00022527"/>
    </source>
</evidence>
<comment type="caution">
    <text evidence="9">The sequence shown here is derived from an EMBL/GenBank/DDBJ whole genome shotgun (WGS) entry which is preliminary data.</text>
</comment>
<accession>A0ABP7Y5P1</accession>
<dbReference type="RefSeq" id="WP_345017783.1">
    <property type="nucleotide sequence ID" value="NZ_BAABDO010000008.1"/>
</dbReference>
<dbReference type="Pfam" id="PF00069">
    <property type="entry name" value="Pkinase"/>
    <property type="match status" value="1"/>
</dbReference>
<gene>
    <name evidence="9" type="ORF">GCM10022416_09670</name>
</gene>
<dbReference type="PANTHER" id="PTHR43289:SF6">
    <property type="entry name" value="SERINE_THREONINE-PROTEIN KINASE NEKL-3"/>
    <property type="match status" value="1"/>
</dbReference>
<evidence type="ECO:0000256" key="3">
    <source>
        <dbReference type="ARBA" id="ARBA00022679"/>
    </source>
</evidence>
<evidence type="ECO:0000256" key="6">
    <source>
        <dbReference type="ARBA" id="ARBA00022840"/>
    </source>
</evidence>
<feature type="domain" description="Protein kinase" evidence="8">
    <location>
        <begin position="10"/>
        <end position="254"/>
    </location>
</feature>
<keyword evidence="4" id="KW-0547">Nucleotide-binding</keyword>
<dbReference type="EMBL" id="BAABDO010000008">
    <property type="protein sequence ID" value="GAA4131186.1"/>
    <property type="molecule type" value="Genomic_DNA"/>
</dbReference>
<dbReference type="PROSITE" id="PS50011">
    <property type="entry name" value="PROTEIN_KINASE_DOM"/>
    <property type="match status" value="1"/>
</dbReference>
<dbReference type="EC" id="2.7.11.1" evidence="1"/>
<organism evidence="9 10">
    <name type="scientific">Actinomadura keratinilytica</name>
    <dbReference type="NCBI Taxonomy" id="547461"/>
    <lineage>
        <taxon>Bacteria</taxon>
        <taxon>Bacillati</taxon>
        <taxon>Actinomycetota</taxon>
        <taxon>Actinomycetes</taxon>
        <taxon>Streptosporangiales</taxon>
        <taxon>Thermomonosporaceae</taxon>
        <taxon>Actinomadura</taxon>
    </lineage>
</organism>
<keyword evidence="6" id="KW-0067">ATP-binding</keyword>
<keyword evidence="2" id="KW-0723">Serine/threonine-protein kinase</keyword>
<evidence type="ECO:0000313" key="10">
    <source>
        <dbReference type="Proteomes" id="UP001500266"/>
    </source>
</evidence>